<dbReference type="Pfam" id="PF06838">
    <property type="entry name" value="Met_gamma_lyase"/>
    <property type="match status" value="1"/>
</dbReference>
<evidence type="ECO:0000313" key="2">
    <source>
        <dbReference type="Proteomes" id="UP000614200"/>
    </source>
</evidence>
<reference evidence="1 2" key="1">
    <citation type="submission" date="2020-11" db="EMBL/GenBank/DDBJ databases">
        <title>Fusibacter basophilias sp. nov.</title>
        <authorList>
            <person name="Qiu D."/>
        </authorList>
    </citation>
    <scope>NUCLEOTIDE SEQUENCE [LARGE SCALE GENOMIC DNA]</scope>
    <source>
        <strain evidence="1 2">Q10-2</strain>
    </source>
</reference>
<dbReference type="Proteomes" id="UP000614200">
    <property type="component" value="Unassembled WGS sequence"/>
</dbReference>
<dbReference type="RefSeq" id="WP_194700092.1">
    <property type="nucleotide sequence ID" value="NZ_JADKNH010000001.1"/>
</dbReference>
<evidence type="ECO:0000313" key="1">
    <source>
        <dbReference type="EMBL" id="MBF4691862.1"/>
    </source>
</evidence>
<dbReference type="SUPFAM" id="SSF53383">
    <property type="entry name" value="PLP-dependent transferases"/>
    <property type="match status" value="1"/>
</dbReference>
<dbReference type="InterPro" id="IPR015424">
    <property type="entry name" value="PyrdxlP-dep_Trfase"/>
</dbReference>
<dbReference type="InterPro" id="IPR009651">
    <property type="entry name" value="Met_g_lyase_put"/>
</dbReference>
<dbReference type="PANTHER" id="PTHR46658">
    <property type="entry name" value="CYS OR MET METABOLISM PYRIDOXAL-PHOSPHATE-DEPENDENT ENZYME"/>
    <property type="match status" value="1"/>
</dbReference>
<protein>
    <submittedName>
        <fullName evidence="1">Methionine gamma-lyase family protein</fullName>
    </submittedName>
</protein>
<sequence length="431" mass="46922">MLNKYSMYKTLGVSDQVIAYVEAAEKSILPHFSNIDDIAEYNQLKVLNALQQNKISDIHFNWNTGYGYDDMGRDATENVYKTVFGTEDAIVRPIIVSGTHALTLALTGTLRPNDKMLSITGRPYDTLEKVIGLSPSNALSLMDIGVSYEEIQLTDEGGFDLEGLKALIENAEIQYKMIYIQRSAGYSWRRGLTIREIKNVIALIRLYAPDTIVMVDNCYGEFLDYQEPTDVGADLMAGSLIKNPGGGLALSGGYVVGKAYLIEQVAARMTSPGIGKECGLTFGQTRTILQGLFMSPKVVSGALKGATLCSCVYEKAGYEINPSVDSVRSDIIQAVKFGSPDKVIAFCQGIQSASPVDAFVSPEPWDMPGYSSEVIMAAGAFVQGSSIELSADAPIREPYIAYFQGGLTYEHSKFGVIKSLDALYKKGLVQL</sequence>
<keyword evidence="2" id="KW-1185">Reference proteome</keyword>
<dbReference type="InterPro" id="IPR015421">
    <property type="entry name" value="PyrdxlP-dep_Trfase_major"/>
</dbReference>
<dbReference type="EMBL" id="JADKNH010000001">
    <property type="protein sequence ID" value="MBF4691862.1"/>
    <property type="molecule type" value="Genomic_DNA"/>
</dbReference>
<dbReference type="Gene3D" id="3.40.640.10">
    <property type="entry name" value="Type I PLP-dependent aspartate aminotransferase-like (Major domain)"/>
    <property type="match status" value="1"/>
</dbReference>
<proteinExistence type="predicted"/>
<comment type="caution">
    <text evidence="1">The sequence shown here is derived from an EMBL/GenBank/DDBJ whole genome shotgun (WGS) entry which is preliminary data.</text>
</comment>
<name>A0ABR9ZN24_9FIRM</name>
<organism evidence="1 2">
    <name type="scientific">Fusibacter ferrireducens</name>
    <dbReference type="NCBI Taxonomy" id="2785058"/>
    <lineage>
        <taxon>Bacteria</taxon>
        <taxon>Bacillati</taxon>
        <taxon>Bacillota</taxon>
        <taxon>Clostridia</taxon>
        <taxon>Eubacteriales</taxon>
        <taxon>Eubacteriales Family XII. Incertae Sedis</taxon>
        <taxon>Fusibacter</taxon>
    </lineage>
</organism>
<gene>
    <name evidence="1" type="ORF">ISU02_01965</name>
</gene>
<dbReference type="Gene3D" id="3.90.1150.60">
    <property type="entry name" value="Methioning gamme-lyase, C-terminal domain"/>
    <property type="match status" value="1"/>
</dbReference>
<dbReference type="PANTHER" id="PTHR46658:SF1">
    <property type="entry name" value="CYS OR MET METABOLISM PYRIDOXAL-PHOSPHATE-DEPENDENT ENZYME"/>
    <property type="match status" value="1"/>
</dbReference>
<accession>A0ABR9ZN24</accession>